<dbReference type="EMBL" id="JAGGMV010000001">
    <property type="protein sequence ID" value="MBP2200875.1"/>
    <property type="molecule type" value="Genomic_DNA"/>
</dbReference>
<dbReference type="AlphaFoldDB" id="A0A8J7RG19"/>
<proteinExistence type="predicted"/>
<sequence>MSTKDQNDSKDVKDFYDNWKVENYPSYVKSIMKHEEDLIFNIINKNKQNGTLKLKEPIIDCGCGYGSFYNLTKDSDTLYIDFSKHLLDIFKNNTNINSNNLLCANIEDLALKNESANTILCINVLEHVNVTKALNELTRLLKKDGTALIIAVNKDSFFNEDIFTDWKVKHNLLNLGTFKNYLSNYNKSNCNVSTLKIEHFETFYFVHPIFKILPNFLLNKVLKLSLKYNDKISKSKLSSKLNLNGQFLLIQLKKE</sequence>
<name>A0A8J7RG19_METVO</name>
<reference evidence="2" key="1">
    <citation type="submission" date="2021-03" db="EMBL/GenBank/DDBJ databases">
        <title>Genomic Encyclopedia of Type Strains, Phase IV (KMG-V): Genome sequencing to study the core and pangenomes of soil and plant-associated prokaryotes.</title>
        <authorList>
            <person name="Whitman W."/>
        </authorList>
    </citation>
    <scope>NUCLEOTIDE SEQUENCE</scope>
    <source>
        <strain evidence="2">C4</strain>
    </source>
</reference>
<keyword evidence="2" id="KW-0830">Ubiquinone</keyword>
<dbReference type="CDD" id="cd02440">
    <property type="entry name" value="AdoMet_MTases"/>
    <property type="match status" value="1"/>
</dbReference>
<dbReference type="RefSeq" id="WP_209590254.1">
    <property type="nucleotide sequence ID" value="NZ_JAGGMV010000001.1"/>
</dbReference>
<evidence type="ECO:0000313" key="2">
    <source>
        <dbReference type="EMBL" id="MBP2200875.1"/>
    </source>
</evidence>
<dbReference type="InterPro" id="IPR029063">
    <property type="entry name" value="SAM-dependent_MTases_sf"/>
</dbReference>
<accession>A0A8J7RG19</accession>
<dbReference type="GO" id="GO:0008757">
    <property type="term" value="F:S-adenosylmethionine-dependent methyltransferase activity"/>
    <property type="evidence" value="ECO:0007669"/>
    <property type="project" value="InterPro"/>
</dbReference>
<evidence type="ECO:0000259" key="1">
    <source>
        <dbReference type="Pfam" id="PF08241"/>
    </source>
</evidence>
<feature type="domain" description="Methyltransferase type 11" evidence="1">
    <location>
        <begin position="60"/>
        <end position="149"/>
    </location>
</feature>
<dbReference type="Proteomes" id="UP000740329">
    <property type="component" value="Unassembled WGS sequence"/>
</dbReference>
<organism evidence="2 3">
    <name type="scientific">Methanococcus voltae</name>
    <dbReference type="NCBI Taxonomy" id="2188"/>
    <lineage>
        <taxon>Archaea</taxon>
        <taxon>Methanobacteriati</taxon>
        <taxon>Methanobacteriota</taxon>
        <taxon>Methanomada group</taxon>
        <taxon>Methanococci</taxon>
        <taxon>Methanococcales</taxon>
        <taxon>Methanococcaceae</taxon>
        <taxon>Methanococcus</taxon>
    </lineage>
</organism>
<dbReference type="Pfam" id="PF08241">
    <property type="entry name" value="Methyltransf_11"/>
    <property type="match status" value="1"/>
</dbReference>
<dbReference type="Gene3D" id="3.40.50.150">
    <property type="entry name" value="Vaccinia Virus protein VP39"/>
    <property type="match status" value="1"/>
</dbReference>
<protein>
    <submittedName>
        <fullName evidence="2">Ubiquinone/menaquinone biosynthesis C-methylase UbiE</fullName>
    </submittedName>
</protein>
<dbReference type="InterPro" id="IPR013216">
    <property type="entry name" value="Methyltransf_11"/>
</dbReference>
<dbReference type="SUPFAM" id="SSF53335">
    <property type="entry name" value="S-adenosyl-L-methionine-dependent methyltransferases"/>
    <property type="match status" value="1"/>
</dbReference>
<evidence type="ECO:0000313" key="3">
    <source>
        <dbReference type="Proteomes" id="UP000740329"/>
    </source>
</evidence>
<comment type="caution">
    <text evidence="2">The sequence shown here is derived from an EMBL/GenBank/DDBJ whole genome shotgun (WGS) entry which is preliminary data.</text>
</comment>
<gene>
    <name evidence="2" type="ORF">J3E07_000273</name>
</gene>